<comment type="catalytic activity">
    <reaction evidence="1 5">
        <text>3-dehydroquinate = 3-dehydroshikimate + H2O</text>
        <dbReference type="Rhea" id="RHEA:21096"/>
        <dbReference type="ChEBI" id="CHEBI:15377"/>
        <dbReference type="ChEBI" id="CHEBI:16630"/>
        <dbReference type="ChEBI" id="CHEBI:32364"/>
        <dbReference type="EC" id="4.2.1.10"/>
    </reaction>
</comment>
<comment type="function">
    <text evidence="5">Involved in the third step of the chorismate pathway, which leads to the biosynthesis of aromatic amino acids. Catalyzes the cis-dehydration of 3-dehydroquinate (DHQ) and introduces the first double bond of the aromatic ring to yield 3-dehydroshikimate.</text>
</comment>
<dbReference type="PANTHER" id="PTHR43699">
    <property type="entry name" value="3-DEHYDROQUINATE DEHYDRATASE"/>
    <property type="match status" value="1"/>
</dbReference>
<dbReference type="RefSeq" id="WP_041094656.1">
    <property type="nucleotide sequence ID" value="NZ_AP014680.1"/>
</dbReference>
<feature type="binding site" evidence="5">
    <location>
        <position position="241"/>
    </location>
    <ligand>
        <name>3-dehydroquinate</name>
        <dbReference type="ChEBI" id="CHEBI:32364"/>
    </ligand>
</feature>
<sequence>MTNQLDKTIKLKQLVLGTNAPQRIIAPIVADNFRDVLMQAQAIIDSPAEIVEWRIDYLGIMTDFNQLVTTGQSLQALIGNIPLIVTNRTSAEGGKLDFVEENYLGAYEQLIEAQITDAIDVEFSQSDHVIEQLKHLTNNSATKLILSHHDFKGTPLKDDLVFLYSRMAKQNPDIVKVAVTPNSRDDVLHLMNATVAADKQIDMPIISMSMGDLGKITRVAGNLFGSVATFASVVESSAPGQISADHLRTAMELIDLN</sequence>
<evidence type="ECO:0000313" key="7">
    <source>
        <dbReference type="Proteomes" id="UP000031620"/>
    </source>
</evidence>
<accession>A0A0A1GZU3</accession>
<dbReference type="InterPro" id="IPR050146">
    <property type="entry name" value="Type-I_3-dehydroquinase"/>
</dbReference>
<evidence type="ECO:0000256" key="5">
    <source>
        <dbReference type="HAMAP-Rule" id="MF_00214"/>
    </source>
</evidence>
<evidence type="ECO:0000256" key="3">
    <source>
        <dbReference type="ARBA" id="ARBA00023239"/>
    </source>
</evidence>
<evidence type="ECO:0000256" key="2">
    <source>
        <dbReference type="ARBA" id="ARBA00023141"/>
    </source>
</evidence>
<dbReference type="Proteomes" id="UP000031620">
    <property type="component" value="Chromosome"/>
</dbReference>
<dbReference type="SUPFAM" id="SSF51569">
    <property type="entry name" value="Aldolase"/>
    <property type="match status" value="1"/>
</dbReference>
<evidence type="ECO:0000313" key="6">
    <source>
        <dbReference type="EMBL" id="BAP86523.1"/>
    </source>
</evidence>
<organism evidence="6 7">
    <name type="scientific">Paucilactobacillus hokkaidonensis JCM 18461</name>
    <dbReference type="NCBI Taxonomy" id="1291742"/>
    <lineage>
        <taxon>Bacteria</taxon>
        <taxon>Bacillati</taxon>
        <taxon>Bacillota</taxon>
        <taxon>Bacilli</taxon>
        <taxon>Lactobacillales</taxon>
        <taxon>Lactobacillaceae</taxon>
        <taxon>Paucilactobacillus</taxon>
    </lineage>
</organism>
<keyword evidence="3 5" id="KW-0456">Lyase</keyword>
<dbReference type="InterPro" id="IPR001381">
    <property type="entry name" value="DHquinase_I"/>
</dbReference>
<feature type="active site" description="Schiff-base intermediate with substrate" evidence="5">
    <location>
        <position position="176"/>
    </location>
</feature>
<dbReference type="AlphaFoldDB" id="A0A0A1GZU3"/>
<dbReference type="CDD" id="cd00502">
    <property type="entry name" value="DHQase_I"/>
    <property type="match status" value="1"/>
</dbReference>
<dbReference type="NCBIfam" id="TIGR01093">
    <property type="entry name" value="aroD"/>
    <property type="match status" value="1"/>
</dbReference>
<dbReference type="EC" id="4.2.1.10" evidence="5"/>
<dbReference type="Pfam" id="PF01487">
    <property type="entry name" value="DHquinase_I"/>
    <property type="match status" value="1"/>
</dbReference>
<feature type="binding site" evidence="5">
    <location>
        <position position="88"/>
    </location>
    <ligand>
        <name>3-dehydroquinate</name>
        <dbReference type="ChEBI" id="CHEBI:32364"/>
    </ligand>
</feature>
<feature type="binding site" evidence="5">
    <location>
        <position position="237"/>
    </location>
    <ligand>
        <name>3-dehydroquinate</name>
        <dbReference type="ChEBI" id="CHEBI:32364"/>
    </ligand>
</feature>
<comment type="caution">
    <text evidence="5">Lacks conserved residue(s) required for the propagation of feature annotation.</text>
</comment>
<comment type="similarity">
    <text evidence="5">Belongs to the type-I 3-dehydroquinase family.</text>
</comment>
<feature type="binding site" evidence="5">
    <location>
        <begin position="52"/>
        <end position="54"/>
    </location>
    <ligand>
        <name>3-dehydroquinate</name>
        <dbReference type="ChEBI" id="CHEBI:32364"/>
    </ligand>
</feature>
<dbReference type="PANTHER" id="PTHR43699:SF1">
    <property type="entry name" value="3-DEHYDROQUINATE DEHYDRATASE"/>
    <property type="match status" value="1"/>
</dbReference>
<comment type="subunit">
    <text evidence="5">Homodimer.</text>
</comment>
<dbReference type="UniPathway" id="UPA00053">
    <property type="reaction ID" value="UER00086"/>
</dbReference>
<dbReference type="FunFam" id="3.20.20.70:FF:000047">
    <property type="entry name" value="3-dehydroquinate dehydratase"/>
    <property type="match status" value="1"/>
</dbReference>
<dbReference type="GO" id="GO:0009073">
    <property type="term" value="P:aromatic amino acid family biosynthetic process"/>
    <property type="evidence" value="ECO:0007669"/>
    <property type="project" value="UniProtKB-KW"/>
</dbReference>
<dbReference type="GO" id="GO:0008652">
    <property type="term" value="P:amino acid biosynthetic process"/>
    <property type="evidence" value="ECO:0007669"/>
    <property type="project" value="UniProtKB-KW"/>
</dbReference>
<name>A0A0A1GZU3_9LACO</name>
<feature type="binding site" evidence="5">
    <location>
        <position position="218"/>
    </location>
    <ligand>
        <name>3-dehydroquinate</name>
        <dbReference type="ChEBI" id="CHEBI:32364"/>
    </ligand>
</feature>
<proteinExistence type="inferred from homology"/>
<evidence type="ECO:0000256" key="4">
    <source>
        <dbReference type="ARBA" id="ARBA00023270"/>
    </source>
</evidence>
<dbReference type="GO" id="GO:0009423">
    <property type="term" value="P:chorismate biosynthetic process"/>
    <property type="evidence" value="ECO:0007669"/>
    <property type="project" value="UniProtKB-UniRule"/>
</dbReference>
<protein>
    <recommendedName>
        <fullName evidence="5">3-dehydroquinate dehydratase</fullName>
        <shortName evidence="5">3-dehydroquinase</shortName>
        <ecNumber evidence="5">4.2.1.10</ecNumber>
    </recommendedName>
    <alternativeName>
        <fullName evidence="5">Type I DHQase</fullName>
    </alternativeName>
    <alternativeName>
        <fullName evidence="5">Type I dehydroquinase</fullName>
        <shortName evidence="5">DHQ1</shortName>
    </alternativeName>
</protein>
<feature type="active site" description="Proton donor/acceptor" evidence="5">
    <location>
        <position position="149"/>
    </location>
</feature>
<gene>
    <name evidence="5 6" type="primary">aroD</name>
    <name evidence="6" type="ORF">LOOC260_120170</name>
</gene>
<keyword evidence="5" id="KW-0028">Amino-acid biosynthesis</keyword>
<dbReference type="Gene3D" id="3.20.20.70">
    <property type="entry name" value="Aldolase class I"/>
    <property type="match status" value="1"/>
</dbReference>
<dbReference type="HOGENOM" id="CLU_064444_0_0_9"/>
<dbReference type="STRING" id="1291742.LOOC260_120170"/>
<dbReference type="GO" id="GO:0003855">
    <property type="term" value="F:3-dehydroquinate dehydratase activity"/>
    <property type="evidence" value="ECO:0007669"/>
    <property type="project" value="UniProtKB-UniRule"/>
</dbReference>
<dbReference type="KEGG" id="lho:LOOC260_120170"/>
<evidence type="ECO:0000256" key="1">
    <source>
        <dbReference type="ARBA" id="ARBA00001864"/>
    </source>
</evidence>
<dbReference type="GO" id="GO:0046279">
    <property type="term" value="P:3,4-dihydroxybenzoate biosynthetic process"/>
    <property type="evidence" value="ECO:0007669"/>
    <property type="project" value="TreeGrafter"/>
</dbReference>
<comment type="pathway">
    <text evidence="5">Metabolic intermediate biosynthesis; chorismate biosynthesis; chorismate from D-erythrose 4-phosphate and phosphoenolpyruvate: step 3/7.</text>
</comment>
<dbReference type="InterPro" id="IPR013785">
    <property type="entry name" value="Aldolase_TIM"/>
</dbReference>
<keyword evidence="4 5" id="KW-0704">Schiff base</keyword>
<dbReference type="EMBL" id="AP014680">
    <property type="protein sequence ID" value="BAP86523.1"/>
    <property type="molecule type" value="Genomic_DNA"/>
</dbReference>
<dbReference type="HAMAP" id="MF_00214">
    <property type="entry name" value="AroD"/>
    <property type="match status" value="1"/>
</dbReference>
<reference evidence="6 7" key="1">
    <citation type="submission" date="2014-11" db="EMBL/GenBank/DDBJ databases">
        <title>Complete genome sequence and analysis of Lactobacillus hokkaidonensis LOOC260T.</title>
        <authorList>
            <person name="Tanizawa Y."/>
            <person name="Tohno M."/>
            <person name="Kaminuma E."/>
            <person name="Nakamura Y."/>
            <person name="Arita M."/>
        </authorList>
    </citation>
    <scope>NUCLEOTIDE SEQUENCE [LARGE SCALE GENOMIC DNA]</scope>
    <source>
        <strain evidence="6 7">LOOC260</strain>
    </source>
</reference>
<keyword evidence="2 5" id="KW-0057">Aromatic amino acid biosynthesis</keyword>